<dbReference type="InterPro" id="IPR000326">
    <property type="entry name" value="PAP2/HPO"/>
</dbReference>
<evidence type="ECO:0000259" key="1">
    <source>
        <dbReference type="SMART" id="SM00014"/>
    </source>
</evidence>
<dbReference type="InterPro" id="IPR036938">
    <property type="entry name" value="PAP2/HPO_sf"/>
</dbReference>
<evidence type="ECO:0000313" key="3">
    <source>
        <dbReference type="Proteomes" id="UP001236507"/>
    </source>
</evidence>
<dbReference type="Gene3D" id="1.20.144.10">
    <property type="entry name" value="Phosphatidic acid phosphatase type 2/haloperoxidase"/>
    <property type="match status" value="1"/>
</dbReference>
<dbReference type="Proteomes" id="UP001236507">
    <property type="component" value="Unassembled WGS sequence"/>
</dbReference>
<evidence type="ECO:0000313" key="2">
    <source>
        <dbReference type="EMBL" id="MDI9857584.1"/>
    </source>
</evidence>
<reference evidence="2 3" key="1">
    <citation type="submission" date="2023-05" db="EMBL/GenBank/DDBJ databases">
        <title>Novel species of genus Flectobacillus isolated from stream in China.</title>
        <authorList>
            <person name="Lu H."/>
        </authorList>
    </citation>
    <scope>NUCLEOTIDE SEQUENCE [LARGE SCALE GENOMIC DNA]</scope>
    <source>
        <strain evidence="2 3">KCTC 42575</strain>
    </source>
</reference>
<gene>
    <name evidence="2" type="ORF">QM524_00050</name>
</gene>
<dbReference type="RefSeq" id="WP_283342932.1">
    <property type="nucleotide sequence ID" value="NZ_JASHIF010000001.1"/>
</dbReference>
<accession>A0ABT6Y1X5</accession>
<feature type="domain" description="Phosphatidic acid phosphatase type 2/haloperoxidase" evidence="1">
    <location>
        <begin position="123"/>
        <end position="245"/>
    </location>
</feature>
<dbReference type="EMBL" id="JASHIF010000001">
    <property type="protein sequence ID" value="MDI9857584.1"/>
    <property type="molecule type" value="Genomic_DNA"/>
</dbReference>
<dbReference type="SMART" id="SM00014">
    <property type="entry name" value="acidPPc"/>
    <property type="match status" value="1"/>
</dbReference>
<protein>
    <submittedName>
        <fullName evidence="2">Phosphatase PAP2 family protein</fullName>
    </submittedName>
</protein>
<dbReference type="CDD" id="cd01610">
    <property type="entry name" value="PAP2_like"/>
    <property type="match status" value="1"/>
</dbReference>
<keyword evidence="3" id="KW-1185">Reference proteome</keyword>
<dbReference type="SUPFAM" id="SSF48317">
    <property type="entry name" value="Acid phosphatase/Vanadium-dependent haloperoxidase"/>
    <property type="match status" value="1"/>
</dbReference>
<dbReference type="Pfam" id="PF01569">
    <property type="entry name" value="PAP2"/>
    <property type="match status" value="1"/>
</dbReference>
<organism evidence="2 3">
    <name type="scientific">Flectobacillus roseus</name>
    <dbReference type="NCBI Taxonomy" id="502259"/>
    <lineage>
        <taxon>Bacteria</taxon>
        <taxon>Pseudomonadati</taxon>
        <taxon>Bacteroidota</taxon>
        <taxon>Cytophagia</taxon>
        <taxon>Cytophagales</taxon>
        <taxon>Flectobacillaceae</taxon>
        <taxon>Flectobacillus</taxon>
    </lineage>
</organism>
<proteinExistence type="predicted"/>
<comment type="caution">
    <text evidence="2">The sequence shown here is derived from an EMBL/GenBank/DDBJ whole genome shotgun (WGS) entry which is preliminary data.</text>
</comment>
<name>A0ABT6Y1X5_9BACT</name>
<sequence length="276" mass="30794">MKLTLAVLLFLSVCVPSFGQKDSVEHQKIYFVKPKIELTAGVGLTVASFFGFRQLDKVAHLSKEDILKLNPNDLNSFDRPIAFKNPANFPSAEKSSDLFLNMSIISPALLMLDKNIRKDWVDLLSMYMMTHAVDNALYFGAAYSIRRPRPLTYNPNLTAEEKMGDGRSNSFFSGHVSFSSTATFFLAKVYTDYHQIKGLKRIGLFTLAAIPPALVGYYRTEAGKHFKSDVITGFVSGAICGILVPEFHRRLQQKKNLTFQPIYSPQFGGVAATLAF</sequence>